<dbReference type="InterPro" id="IPR001466">
    <property type="entry name" value="Beta-lactam-related"/>
</dbReference>
<proteinExistence type="predicted"/>
<dbReference type="Pfam" id="PF11954">
    <property type="entry name" value="DUF3471"/>
    <property type="match status" value="1"/>
</dbReference>
<dbReference type="Pfam" id="PF00144">
    <property type="entry name" value="Beta-lactamase"/>
    <property type="match status" value="1"/>
</dbReference>
<feature type="domain" description="Beta-lactamase-related" evidence="2">
    <location>
        <begin position="34"/>
        <end position="369"/>
    </location>
</feature>
<sequence length="525" mass="58148">MKSVLCSLLCVLALSAAQADETKSLVKPLSKSEIDTLVQRSMATFHVPGIAVAVIKDDKVVYSNGFGVRSLNAKQKVDEHTLFGIASNSKAFTSAALGILVDQKKIKWDDKVTDYIPEFKMYNPYVTDEFTIRDLLTHRSGLGLGAGDLMLWPEGSDFTRADVIHNLRFLKPTSSFRSKYDYDNNLYIIAGEIVARVSGLSWEDFIAQHIFQPIGMTESAPSFFRLKDKSNIVAPHVEFDGKLQAVDAQLTEVSDAAGGINSNLVDLSKWVRLQLNSGAYGKDLSQHLFSAEVQQEMWSPQTITPFDHKFNPYNTHFAAYGLGWGLRDVNGYKQVGHTGGLTGVVTQVTLIPELKLGIIVLTNQQVGAAFSSITDTIKDAYFGLPKVDRIAQYHARLEEKNDEDAKAVAAVWAKVDAQKNAVNSIAPVSLVGTYRDNWFGDVVLSYQDGKLLFTSAHSPKLKGEMFYYQGTTYAVKWFERSMLADAFATFLFGVDGKPTGIKMAVISEMTDFSYDFQDLDLKLVK</sequence>
<reference evidence="4 5" key="1">
    <citation type="submission" date="2019-03" db="EMBL/GenBank/DDBJ databases">
        <title>Sapientia aquatica gen. nov., sp. nov., isolated from a crater lake.</title>
        <authorList>
            <person name="Felfoldi T."/>
            <person name="Szabo A."/>
            <person name="Toth E."/>
            <person name="Schumann P."/>
            <person name="Keki Z."/>
            <person name="Marialigeti K."/>
            <person name="Mathe I."/>
        </authorList>
    </citation>
    <scope>NUCLEOTIDE SEQUENCE [LARGE SCALE GENOMIC DNA]</scope>
    <source>
        <strain evidence="4 5">SA-152</strain>
    </source>
</reference>
<dbReference type="OrthoDB" id="9801061at2"/>
<name>A0A4R5W0Y7_9BURK</name>
<dbReference type="Proteomes" id="UP000294829">
    <property type="component" value="Unassembled WGS sequence"/>
</dbReference>
<dbReference type="PANTHER" id="PTHR46825">
    <property type="entry name" value="D-ALANYL-D-ALANINE-CARBOXYPEPTIDASE/ENDOPEPTIDASE AMPH"/>
    <property type="match status" value="1"/>
</dbReference>
<dbReference type="InterPro" id="IPR050491">
    <property type="entry name" value="AmpC-like"/>
</dbReference>
<dbReference type="Gene3D" id="3.40.710.10">
    <property type="entry name" value="DD-peptidase/beta-lactamase superfamily"/>
    <property type="match status" value="1"/>
</dbReference>
<keyword evidence="5" id="KW-1185">Reference proteome</keyword>
<dbReference type="InterPro" id="IPR021860">
    <property type="entry name" value="Peptidase_S12_Pab87-rel_C"/>
</dbReference>
<evidence type="ECO:0000259" key="2">
    <source>
        <dbReference type="Pfam" id="PF00144"/>
    </source>
</evidence>
<feature type="domain" description="Peptidase S12 Pab87-related C-terminal" evidence="3">
    <location>
        <begin position="429"/>
        <end position="521"/>
    </location>
</feature>
<dbReference type="SUPFAM" id="SSF56601">
    <property type="entry name" value="beta-lactamase/transpeptidase-like"/>
    <property type="match status" value="1"/>
</dbReference>
<gene>
    <name evidence="4" type="ORF">E2I14_11670</name>
</gene>
<organism evidence="4 5">
    <name type="scientific">Sapientia aquatica</name>
    <dbReference type="NCBI Taxonomy" id="1549640"/>
    <lineage>
        <taxon>Bacteria</taxon>
        <taxon>Pseudomonadati</taxon>
        <taxon>Pseudomonadota</taxon>
        <taxon>Betaproteobacteria</taxon>
        <taxon>Burkholderiales</taxon>
        <taxon>Oxalobacteraceae</taxon>
        <taxon>Sapientia</taxon>
    </lineage>
</organism>
<comment type="caution">
    <text evidence="4">The sequence shown here is derived from an EMBL/GenBank/DDBJ whole genome shotgun (WGS) entry which is preliminary data.</text>
</comment>
<dbReference type="Gene3D" id="2.40.128.600">
    <property type="match status" value="1"/>
</dbReference>
<keyword evidence="1" id="KW-0732">Signal</keyword>
<dbReference type="GO" id="GO:0016787">
    <property type="term" value="F:hydrolase activity"/>
    <property type="evidence" value="ECO:0007669"/>
    <property type="project" value="UniProtKB-KW"/>
</dbReference>
<keyword evidence="4" id="KW-0378">Hydrolase</keyword>
<feature type="chain" id="PRO_5020944353" evidence="1">
    <location>
        <begin position="20"/>
        <end position="525"/>
    </location>
</feature>
<feature type="signal peptide" evidence="1">
    <location>
        <begin position="1"/>
        <end position="19"/>
    </location>
</feature>
<protein>
    <submittedName>
        <fullName evidence="4">Serine hydrolase</fullName>
    </submittedName>
</protein>
<dbReference type="InterPro" id="IPR012338">
    <property type="entry name" value="Beta-lactam/transpept-like"/>
</dbReference>
<evidence type="ECO:0000313" key="5">
    <source>
        <dbReference type="Proteomes" id="UP000294829"/>
    </source>
</evidence>
<dbReference type="EMBL" id="SMYL01000005">
    <property type="protein sequence ID" value="TDK65602.1"/>
    <property type="molecule type" value="Genomic_DNA"/>
</dbReference>
<evidence type="ECO:0000259" key="3">
    <source>
        <dbReference type="Pfam" id="PF11954"/>
    </source>
</evidence>
<evidence type="ECO:0000313" key="4">
    <source>
        <dbReference type="EMBL" id="TDK65602.1"/>
    </source>
</evidence>
<accession>A0A4R5W0Y7</accession>
<dbReference type="PANTHER" id="PTHR46825:SF15">
    <property type="entry name" value="BETA-LACTAMASE-RELATED DOMAIN-CONTAINING PROTEIN"/>
    <property type="match status" value="1"/>
</dbReference>
<evidence type="ECO:0000256" key="1">
    <source>
        <dbReference type="SAM" id="SignalP"/>
    </source>
</evidence>
<dbReference type="RefSeq" id="WP_133328666.1">
    <property type="nucleotide sequence ID" value="NZ_SMYL01000005.1"/>
</dbReference>
<dbReference type="AlphaFoldDB" id="A0A4R5W0Y7"/>